<gene>
    <name evidence="2" type="ORF">LCGC14_0400230</name>
</gene>
<evidence type="ECO:0000256" key="1">
    <source>
        <dbReference type="SAM" id="Coils"/>
    </source>
</evidence>
<dbReference type="AlphaFoldDB" id="A0A0F9W604"/>
<keyword evidence="1" id="KW-0175">Coiled coil</keyword>
<comment type="caution">
    <text evidence="2">The sequence shown here is derived from an EMBL/GenBank/DDBJ whole genome shotgun (WGS) entry which is preliminary data.</text>
</comment>
<organism evidence="2">
    <name type="scientific">marine sediment metagenome</name>
    <dbReference type="NCBI Taxonomy" id="412755"/>
    <lineage>
        <taxon>unclassified sequences</taxon>
        <taxon>metagenomes</taxon>
        <taxon>ecological metagenomes</taxon>
    </lineage>
</organism>
<dbReference type="EMBL" id="LAZR01000343">
    <property type="protein sequence ID" value="KKN73448.1"/>
    <property type="molecule type" value="Genomic_DNA"/>
</dbReference>
<sequence>MSKEAIELQKEVVKFLNTISELMFSNDFAVVRDLKVARRRAKAVLALLEKKPEVAEFTKRFRDFIRLSKEHSSKSKIGRLRTYGKEACDVIDRQEEKIKQLDWEIEGLKAIIQNTEGEIVLPDQESEAKDD</sequence>
<reference evidence="2" key="1">
    <citation type="journal article" date="2015" name="Nature">
        <title>Complex archaea that bridge the gap between prokaryotes and eukaryotes.</title>
        <authorList>
            <person name="Spang A."/>
            <person name="Saw J.H."/>
            <person name="Jorgensen S.L."/>
            <person name="Zaremba-Niedzwiedzka K."/>
            <person name="Martijn J."/>
            <person name="Lind A.E."/>
            <person name="van Eijk R."/>
            <person name="Schleper C."/>
            <person name="Guy L."/>
            <person name="Ettema T.J."/>
        </authorList>
    </citation>
    <scope>NUCLEOTIDE SEQUENCE</scope>
</reference>
<protein>
    <submittedName>
        <fullName evidence="2">Uncharacterized protein</fullName>
    </submittedName>
</protein>
<evidence type="ECO:0000313" key="2">
    <source>
        <dbReference type="EMBL" id="KKN73448.1"/>
    </source>
</evidence>
<name>A0A0F9W604_9ZZZZ</name>
<proteinExistence type="predicted"/>
<feature type="coiled-coil region" evidence="1">
    <location>
        <begin position="91"/>
        <end position="118"/>
    </location>
</feature>
<accession>A0A0F9W604</accession>